<reference evidence="1" key="1">
    <citation type="journal article" date="2011" name="PLoS Biol.">
        <title>Gene gain and loss during evolution of obligate parasitism in the white rust pathogen of Arabidopsis thaliana.</title>
        <authorList>
            <person name="Kemen E."/>
            <person name="Gardiner A."/>
            <person name="Schultz-Larsen T."/>
            <person name="Kemen A.C."/>
            <person name="Balmuth A.L."/>
            <person name="Robert-Seilaniantz A."/>
            <person name="Bailey K."/>
            <person name="Holub E."/>
            <person name="Studholme D.J."/>
            <person name="Maclean D."/>
            <person name="Jones J.D."/>
        </authorList>
    </citation>
    <scope>NUCLEOTIDE SEQUENCE</scope>
</reference>
<gene>
    <name evidence="1" type="primary">AlNc14C47G3763</name>
    <name evidence="1" type="ORF">ALNC14_043630</name>
</gene>
<accession>F0WAP9</accession>
<dbReference type="HOGENOM" id="CLU_1848768_0_0_1"/>
<evidence type="ECO:0000313" key="1">
    <source>
        <dbReference type="EMBL" id="CCA18220.1"/>
    </source>
</evidence>
<protein>
    <submittedName>
        <fullName evidence="1">AlNc14C47G3763 protein</fullName>
    </submittedName>
</protein>
<dbReference type="EMBL" id="FR824092">
    <property type="protein sequence ID" value="CCA18220.1"/>
    <property type="molecule type" value="Genomic_DNA"/>
</dbReference>
<proteinExistence type="predicted"/>
<name>F0WAP9_9STRA</name>
<organism evidence="1">
    <name type="scientific">Albugo laibachii Nc14</name>
    <dbReference type="NCBI Taxonomy" id="890382"/>
    <lineage>
        <taxon>Eukaryota</taxon>
        <taxon>Sar</taxon>
        <taxon>Stramenopiles</taxon>
        <taxon>Oomycota</taxon>
        <taxon>Peronosporomycetes</taxon>
        <taxon>Albuginales</taxon>
        <taxon>Albuginaceae</taxon>
        <taxon>Albugo</taxon>
    </lineage>
</organism>
<reference evidence="1" key="2">
    <citation type="submission" date="2011-02" db="EMBL/GenBank/DDBJ databases">
        <authorList>
            <person name="MacLean D."/>
        </authorList>
    </citation>
    <scope>NUCLEOTIDE SEQUENCE</scope>
</reference>
<dbReference type="AlphaFoldDB" id="F0WAP9"/>
<sequence>MHLSLVCRCSNHCHWTLHSFAIVTYEDYTEKVELSDLFGNERRMKIPLKEAIESVLSKNENFGATGFARKISMDITLSRCLMPRHMDFSYSISSHQFCHTKYSCIFFSSVGVQIIAIGHCIRSPSSRKRIIPSFIISKV</sequence>